<evidence type="ECO:0000256" key="4">
    <source>
        <dbReference type="ARBA" id="ARBA00023002"/>
    </source>
</evidence>
<comment type="similarity">
    <text evidence="1 7">Belongs to the cytochrome P450 family.</text>
</comment>
<proteinExistence type="inferred from homology"/>
<name>A0A402CL54_RHOWR</name>
<dbReference type="PRINTS" id="PR00385">
    <property type="entry name" value="P450"/>
</dbReference>
<keyword evidence="3 7" id="KW-0479">Metal-binding</keyword>
<dbReference type="PRINTS" id="PR00359">
    <property type="entry name" value="BP450"/>
</dbReference>
<dbReference type="Pfam" id="PF00067">
    <property type="entry name" value="p450"/>
    <property type="match status" value="1"/>
</dbReference>
<dbReference type="Gene3D" id="1.10.630.10">
    <property type="entry name" value="Cytochrome P450"/>
    <property type="match status" value="1"/>
</dbReference>
<evidence type="ECO:0000256" key="7">
    <source>
        <dbReference type="RuleBase" id="RU000461"/>
    </source>
</evidence>
<dbReference type="PANTHER" id="PTHR46696:SF3">
    <property type="entry name" value="PULCHERRIMINIC ACID SYNTHASE"/>
    <property type="match status" value="1"/>
</dbReference>
<dbReference type="InterPro" id="IPR001128">
    <property type="entry name" value="Cyt_P450"/>
</dbReference>
<dbReference type="InterPro" id="IPR002397">
    <property type="entry name" value="Cyt_P450_B"/>
</dbReference>
<evidence type="ECO:0000313" key="10">
    <source>
        <dbReference type="Proteomes" id="UP000287519"/>
    </source>
</evidence>
<evidence type="ECO:0000256" key="3">
    <source>
        <dbReference type="ARBA" id="ARBA00022723"/>
    </source>
</evidence>
<evidence type="ECO:0000256" key="6">
    <source>
        <dbReference type="ARBA" id="ARBA00023033"/>
    </source>
</evidence>
<dbReference type="InterPro" id="IPR017972">
    <property type="entry name" value="Cyt_P450_CS"/>
</dbReference>
<dbReference type="InterPro" id="IPR036396">
    <property type="entry name" value="Cyt_P450_sf"/>
</dbReference>
<evidence type="ECO:0000256" key="1">
    <source>
        <dbReference type="ARBA" id="ARBA00010617"/>
    </source>
</evidence>
<keyword evidence="4 7" id="KW-0560">Oxidoreductase</keyword>
<dbReference type="RefSeq" id="WP_124395966.1">
    <property type="nucleotide sequence ID" value="NZ_BHYM01000093.1"/>
</dbReference>
<evidence type="ECO:0000313" key="9">
    <source>
        <dbReference type="EMBL" id="GCE44372.1"/>
    </source>
</evidence>
<organism evidence="9 10">
    <name type="scientific">Rhodococcus wratislaviensis</name>
    <name type="common">Tsukamurella wratislaviensis</name>
    <dbReference type="NCBI Taxonomy" id="44752"/>
    <lineage>
        <taxon>Bacteria</taxon>
        <taxon>Bacillati</taxon>
        <taxon>Actinomycetota</taxon>
        <taxon>Actinomycetes</taxon>
        <taxon>Mycobacteriales</taxon>
        <taxon>Nocardiaceae</taxon>
        <taxon>Rhodococcus</taxon>
    </lineage>
</organism>
<evidence type="ECO:0000256" key="5">
    <source>
        <dbReference type="ARBA" id="ARBA00023004"/>
    </source>
</evidence>
<evidence type="ECO:0000256" key="8">
    <source>
        <dbReference type="SAM" id="MobiDB-lite"/>
    </source>
</evidence>
<dbReference type="AlphaFoldDB" id="A0A402CL54"/>
<feature type="region of interest" description="Disordered" evidence="8">
    <location>
        <begin position="1"/>
        <end position="25"/>
    </location>
</feature>
<keyword evidence="2 7" id="KW-0349">Heme</keyword>
<dbReference type="GO" id="GO:0004497">
    <property type="term" value="F:monooxygenase activity"/>
    <property type="evidence" value="ECO:0007669"/>
    <property type="project" value="UniProtKB-KW"/>
</dbReference>
<dbReference type="PANTHER" id="PTHR46696">
    <property type="entry name" value="P450, PUTATIVE (EUROFUNG)-RELATED"/>
    <property type="match status" value="1"/>
</dbReference>
<accession>A0A402CL54</accession>
<dbReference type="OrthoDB" id="502624at2"/>
<reference evidence="9 10" key="1">
    <citation type="submission" date="2018-11" db="EMBL/GenBank/DDBJ databases">
        <title>Microbial catabolism of amino acid.</title>
        <authorList>
            <person name="Hibi M."/>
            <person name="Ogawa J."/>
        </authorList>
    </citation>
    <scope>NUCLEOTIDE SEQUENCE [LARGE SCALE GENOMIC DNA]</scope>
    <source>
        <strain evidence="9 10">C31-06</strain>
    </source>
</reference>
<keyword evidence="6 7" id="KW-0503">Monooxygenase</keyword>
<keyword evidence="10" id="KW-1185">Reference proteome</keyword>
<dbReference type="Proteomes" id="UP000287519">
    <property type="component" value="Unassembled WGS sequence"/>
</dbReference>
<comment type="caution">
    <text evidence="9">The sequence shown here is derived from an EMBL/GenBank/DDBJ whole genome shotgun (WGS) entry which is preliminary data.</text>
</comment>
<dbReference type="SUPFAM" id="SSF48264">
    <property type="entry name" value="Cytochrome P450"/>
    <property type="match status" value="1"/>
</dbReference>
<keyword evidence="5 7" id="KW-0408">Iron</keyword>
<dbReference type="GO" id="GO:0005506">
    <property type="term" value="F:iron ion binding"/>
    <property type="evidence" value="ECO:0007669"/>
    <property type="project" value="InterPro"/>
</dbReference>
<dbReference type="GO" id="GO:0016705">
    <property type="term" value="F:oxidoreductase activity, acting on paired donors, with incorporation or reduction of molecular oxygen"/>
    <property type="evidence" value="ECO:0007669"/>
    <property type="project" value="InterPro"/>
</dbReference>
<sequence>MTTSETTDTRPRCPMAPPEFDPLSEAALRDPASMYTTAREKSPVFWSDLIQSWVFTRYDDVFRYLNEPELFGTPVEGQITVPDEFVDRFSPELPSKMMTAMDPPVHTPPKKAVQQGFLRPNILKLEPRITARANALIDEMIAAGTECDLMTSYSDPLTMHTLMGLLDLPMEEAEAIWNLGESSIRVLSSSQIPMDEPERSQVWRAYVEGQEHLYQIIDERTANPGDDIISIMAAQLDDEGRPALTRERIAQHIAEIAFAGHDTTAQLMTNMVIYLSEHRDQLALAVDNPKLWPNVVEETLRRRPSAPFAARRALRDVVVSGIQIRKGDNVWFALASASNDPAHYDNPVEFDVQRRRPMDHVAFGRGPHTCPGAPLGRSQAAIGVRTLFERLPDLRVADDYSLDFAPLVIIPKRNSLQVHWTSPRH</sequence>
<evidence type="ECO:0000256" key="2">
    <source>
        <dbReference type="ARBA" id="ARBA00022617"/>
    </source>
</evidence>
<gene>
    <name evidence="9" type="ORF">Rhow_008793</name>
</gene>
<dbReference type="PROSITE" id="PS00086">
    <property type="entry name" value="CYTOCHROME_P450"/>
    <property type="match status" value="1"/>
</dbReference>
<dbReference type="GO" id="GO:0020037">
    <property type="term" value="F:heme binding"/>
    <property type="evidence" value="ECO:0007669"/>
    <property type="project" value="InterPro"/>
</dbReference>
<dbReference type="EMBL" id="BHYM01000093">
    <property type="protein sequence ID" value="GCE44372.1"/>
    <property type="molecule type" value="Genomic_DNA"/>
</dbReference>
<protein>
    <submittedName>
        <fullName evidence="9">Putative cytochrome P450 hydroxylase</fullName>
    </submittedName>
</protein>